<evidence type="ECO:0000313" key="2">
    <source>
        <dbReference type="EMBL" id="CAF1576055.1"/>
    </source>
</evidence>
<dbReference type="EMBL" id="CAJOBA010035462">
    <property type="protein sequence ID" value="CAF4004992.1"/>
    <property type="molecule type" value="Genomic_DNA"/>
</dbReference>
<organism evidence="2 5">
    <name type="scientific">Didymodactylos carnosus</name>
    <dbReference type="NCBI Taxonomy" id="1234261"/>
    <lineage>
        <taxon>Eukaryota</taxon>
        <taxon>Metazoa</taxon>
        <taxon>Spiralia</taxon>
        <taxon>Gnathifera</taxon>
        <taxon>Rotifera</taxon>
        <taxon>Eurotatoria</taxon>
        <taxon>Bdelloidea</taxon>
        <taxon>Philodinida</taxon>
        <taxon>Philodinidae</taxon>
        <taxon>Didymodactylos</taxon>
    </lineage>
</organism>
<evidence type="ECO:0000313" key="4">
    <source>
        <dbReference type="EMBL" id="CAF4441025.1"/>
    </source>
</evidence>
<evidence type="ECO:0000313" key="1">
    <source>
        <dbReference type="EMBL" id="CAF1194712.1"/>
    </source>
</evidence>
<name>A0A815YWB6_9BILA</name>
<evidence type="ECO:0000313" key="5">
    <source>
        <dbReference type="Proteomes" id="UP000663829"/>
    </source>
</evidence>
<keyword evidence="5" id="KW-1185">Reference proteome</keyword>
<sequence length="452" mass="51479">MASNSLHSSSLSLSSLDSSLVNNGNEFPNTTSEDSFSFQISEILGLDDSVESQINIKQLQINGRQGLISIKDEIAPAVYNEQMNNKDSELLQLLKRYYEQQWQSIRDDWFQIVLRQQKVELPEIYEQILIRAAEYGSKYLKDDPIFSLVVQFLFELDDDVMKNETELDNIWKTLLSCGCQGLKHYTNDLSPAVIQQQLTDDSSSLAMALRQHYRQPLNDLLKKECKITDKFNLFEIALNCVVQDGWWKGLNDQKVKNLIPPKKFAPMLEKLKSYMNDNHLSLPEVANPAEIVLSENADGPPVLPSAEIVNPPSVIPAPTPAPQLNPSEIFLPQTQSPPPPPVQQILNEGLEEEKPLEEISLIFPSVDESEKMRVSNLVQAGELMYINKKRDDILSTIVRDFRTKKHFLLFIEECLIPLMYLLKRHQNLDDFMEALSFKLSQVFGLSAETVPK</sequence>
<dbReference type="EMBL" id="CAJOBC010096555">
    <property type="protein sequence ID" value="CAF4441025.1"/>
    <property type="molecule type" value="Genomic_DNA"/>
</dbReference>
<gene>
    <name evidence="2" type="ORF">GPM918_LOCUS40734</name>
    <name evidence="1" type="ORF">OVA965_LOCUS23686</name>
    <name evidence="4" type="ORF">SRO942_LOCUS41705</name>
    <name evidence="3" type="ORF">TMI583_LOCUS24406</name>
</gene>
<dbReference type="Proteomes" id="UP000682733">
    <property type="component" value="Unassembled WGS sequence"/>
</dbReference>
<dbReference type="OrthoDB" id="10217340at2759"/>
<dbReference type="Proteomes" id="UP000681722">
    <property type="component" value="Unassembled WGS sequence"/>
</dbReference>
<dbReference type="EMBL" id="CAJNOK010013931">
    <property type="protein sequence ID" value="CAF1194712.1"/>
    <property type="molecule type" value="Genomic_DNA"/>
</dbReference>
<dbReference type="Proteomes" id="UP000677228">
    <property type="component" value="Unassembled WGS sequence"/>
</dbReference>
<reference evidence="2" key="1">
    <citation type="submission" date="2021-02" db="EMBL/GenBank/DDBJ databases">
        <authorList>
            <person name="Nowell W R."/>
        </authorList>
    </citation>
    <scope>NUCLEOTIDE SEQUENCE</scope>
</reference>
<dbReference type="EMBL" id="CAJNOQ010030677">
    <property type="protein sequence ID" value="CAF1576055.1"/>
    <property type="molecule type" value="Genomic_DNA"/>
</dbReference>
<accession>A0A815YWB6</accession>
<proteinExistence type="predicted"/>
<comment type="caution">
    <text evidence="2">The sequence shown here is derived from an EMBL/GenBank/DDBJ whole genome shotgun (WGS) entry which is preliminary data.</text>
</comment>
<dbReference type="Proteomes" id="UP000663829">
    <property type="component" value="Unassembled WGS sequence"/>
</dbReference>
<feature type="non-terminal residue" evidence="2">
    <location>
        <position position="1"/>
    </location>
</feature>
<dbReference type="AlphaFoldDB" id="A0A815YWB6"/>
<protein>
    <submittedName>
        <fullName evidence="2">Uncharacterized protein</fullName>
    </submittedName>
</protein>
<evidence type="ECO:0000313" key="3">
    <source>
        <dbReference type="EMBL" id="CAF4004992.1"/>
    </source>
</evidence>